<keyword evidence="2" id="KW-1185">Reference proteome</keyword>
<dbReference type="GeneID" id="91090612"/>
<reference evidence="1" key="1">
    <citation type="submission" date="2016-06" db="EMBL/GenBank/DDBJ databases">
        <authorList>
            <person name="Cuomo C."/>
            <person name="Litvintseva A."/>
            <person name="Heitman J."/>
            <person name="Chen Y."/>
            <person name="Sun S."/>
            <person name="Springer D."/>
            <person name="Dromer F."/>
            <person name="Young S."/>
            <person name="Zeng Q."/>
            <person name="Chapman S."/>
            <person name="Gujja S."/>
            <person name="Saif S."/>
            <person name="Birren B."/>
        </authorList>
    </citation>
    <scope>NUCLEOTIDE SEQUENCE</scope>
    <source>
        <strain evidence="1">CBS 7841</strain>
    </source>
</reference>
<dbReference type="AlphaFoldDB" id="A0AAJ8M3E4"/>
<accession>A0AAJ8M3E4</accession>
<organism evidence="1 2">
    <name type="scientific">Cryptococcus depauperatus CBS 7841</name>
    <dbReference type="NCBI Taxonomy" id="1295531"/>
    <lineage>
        <taxon>Eukaryota</taxon>
        <taxon>Fungi</taxon>
        <taxon>Dikarya</taxon>
        <taxon>Basidiomycota</taxon>
        <taxon>Agaricomycotina</taxon>
        <taxon>Tremellomycetes</taxon>
        <taxon>Tremellales</taxon>
        <taxon>Cryptococcaceae</taxon>
        <taxon>Cryptococcus</taxon>
    </lineage>
</organism>
<sequence length="112" mass="11907">MELDTCRLPGLNRLISPSVLSPPAQGGTAPSSFTAGLPTVPVETRNAGIRRYYYAVQDPGAQTEGTVPSLQAGSQVPSYISGNGTDYGAIDYGAIDNPETDTTVYFPVQRRR</sequence>
<protein>
    <submittedName>
        <fullName evidence="1">Uncharacterized protein</fullName>
    </submittedName>
</protein>
<dbReference type="KEGG" id="cdep:91090612"/>
<dbReference type="Proteomes" id="UP000094043">
    <property type="component" value="Chromosome 8"/>
</dbReference>
<reference evidence="1" key="2">
    <citation type="journal article" date="2022" name="Elife">
        <title>Obligate sexual reproduction of a homothallic fungus closely related to the Cryptococcus pathogenic species complex.</title>
        <authorList>
            <person name="Passer A.R."/>
            <person name="Clancey S.A."/>
            <person name="Shea T."/>
            <person name="David-Palma M."/>
            <person name="Averette A.F."/>
            <person name="Boekhout T."/>
            <person name="Porcel B.M."/>
            <person name="Nowrousian M."/>
            <person name="Cuomo C.A."/>
            <person name="Sun S."/>
            <person name="Heitman J."/>
            <person name="Coelho M.A."/>
        </authorList>
    </citation>
    <scope>NUCLEOTIDE SEQUENCE</scope>
    <source>
        <strain evidence="1">CBS 7841</strain>
    </source>
</reference>
<evidence type="ECO:0000313" key="1">
    <source>
        <dbReference type="EMBL" id="WVN91150.1"/>
    </source>
</evidence>
<proteinExistence type="predicted"/>
<name>A0AAJ8M3E4_9TREE</name>
<evidence type="ECO:0000313" key="2">
    <source>
        <dbReference type="Proteomes" id="UP000094043"/>
    </source>
</evidence>
<dbReference type="EMBL" id="CP143791">
    <property type="protein sequence ID" value="WVN91150.1"/>
    <property type="molecule type" value="Genomic_DNA"/>
</dbReference>
<dbReference type="RefSeq" id="XP_066071850.1">
    <property type="nucleotide sequence ID" value="XM_066215753.1"/>
</dbReference>
<reference evidence="1" key="3">
    <citation type="submission" date="2024-01" db="EMBL/GenBank/DDBJ databases">
        <authorList>
            <person name="Coelho M.A."/>
            <person name="David-Palma M."/>
            <person name="Shea T."/>
            <person name="Sun S."/>
            <person name="Cuomo C.A."/>
            <person name="Heitman J."/>
        </authorList>
    </citation>
    <scope>NUCLEOTIDE SEQUENCE</scope>
    <source>
        <strain evidence="1">CBS 7841</strain>
    </source>
</reference>
<gene>
    <name evidence="1" type="ORF">L203_106404</name>
</gene>